<keyword evidence="2" id="KW-1185">Reference proteome</keyword>
<gene>
    <name evidence="1" type="ORF">niasHT_010580</name>
</gene>
<sequence>MDICIFSNWKQNGKNGTKEMEITNLNGKPMPIPQKPLPKKIIGFKRINIFYIDQNAITFLRHFRQLFADCPIHLTIITHNDRIAKFLLRNIWPIFEKNIHCLELSAGIFNRFRQFVPSILNDCPSLRFVCFTFDKLFAEFPCDDNAMASDGQAVAKWLFTPLQNNVPKMFNCWLQNGDPNLSSKVEAFKAAFASALSPANFIIVFWFLRSNSVVPFVLTNESTQEQLALKSINNSDRFLLVRCPIARDESKWTKWEEEAICLQIYDQWNRIEIQIYNSDEIGKGLLDATHGTSD</sequence>
<organism evidence="1 2">
    <name type="scientific">Heterodera trifolii</name>
    <dbReference type="NCBI Taxonomy" id="157864"/>
    <lineage>
        <taxon>Eukaryota</taxon>
        <taxon>Metazoa</taxon>
        <taxon>Ecdysozoa</taxon>
        <taxon>Nematoda</taxon>
        <taxon>Chromadorea</taxon>
        <taxon>Rhabditida</taxon>
        <taxon>Tylenchina</taxon>
        <taxon>Tylenchomorpha</taxon>
        <taxon>Tylenchoidea</taxon>
        <taxon>Heteroderidae</taxon>
        <taxon>Heteroderinae</taxon>
        <taxon>Heterodera</taxon>
    </lineage>
</organism>
<dbReference type="AlphaFoldDB" id="A0ABD2L2J4"/>
<comment type="caution">
    <text evidence="1">The sequence shown here is derived from an EMBL/GenBank/DDBJ whole genome shotgun (WGS) entry which is preliminary data.</text>
</comment>
<dbReference type="Proteomes" id="UP001620626">
    <property type="component" value="Unassembled WGS sequence"/>
</dbReference>
<reference evidence="1 2" key="1">
    <citation type="submission" date="2024-10" db="EMBL/GenBank/DDBJ databases">
        <authorList>
            <person name="Kim D."/>
        </authorList>
    </citation>
    <scope>NUCLEOTIDE SEQUENCE [LARGE SCALE GENOMIC DNA]</scope>
    <source>
        <strain evidence="1">BH-2024</strain>
    </source>
</reference>
<proteinExistence type="predicted"/>
<evidence type="ECO:0000313" key="2">
    <source>
        <dbReference type="Proteomes" id="UP001620626"/>
    </source>
</evidence>
<name>A0ABD2L2J4_9BILA</name>
<protein>
    <submittedName>
        <fullName evidence="1">Uncharacterized protein</fullName>
    </submittedName>
</protein>
<accession>A0ABD2L2J4</accession>
<evidence type="ECO:0000313" key="1">
    <source>
        <dbReference type="EMBL" id="KAL3109316.1"/>
    </source>
</evidence>
<dbReference type="EMBL" id="JBICBT010000574">
    <property type="protein sequence ID" value="KAL3109316.1"/>
    <property type="molecule type" value="Genomic_DNA"/>
</dbReference>